<sequence length="473" mass="53063">MMLFSTPRLAVGDFAEWDGRGPWIFTYAPPGLNCTSNPDIAGSGVVLSGVIASLFTTLAAVLIFFLDSRYLPDRAMDLVSQIHRPQQYPWPELHNKPPYQECCFPYKTQVFSDSGLTRWRSQRRALARYARCRLLLATAVTVLADAQAFIGIVLLMSVYINLPQVEMSNASLLDFQDNYFTLAVYLACLSSSSHLAALQVLKIDAHKTTTLIRVCVIVSFAIFLTVTIDLSRYCFQPGFILMERVLVYGFHMSKGAENVLEYLAPPIIMFWVFFVSVAQLLEPMRNWIFSFWLRILRYLLSPALNWLKNEKLGEKQYKQVMEPVKATIHTLLFTHPVVVLSIQVIFAGISVTCALLQKFTPAPLPTASDIAEGVGAWCSLNNPQDNAWTFGQTSALILLIVPVYSTIHTFLGEPLKNYQYVANQGTDSNRKGSVRVDPGDGDMVVQKGEMISPYDAHTRSSRTASNEWENEVV</sequence>
<organism evidence="2 3">
    <name type="scientific">Phialocephala subalpina</name>
    <dbReference type="NCBI Taxonomy" id="576137"/>
    <lineage>
        <taxon>Eukaryota</taxon>
        <taxon>Fungi</taxon>
        <taxon>Dikarya</taxon>
        <taxon>Ascomycota</taxon>
        <taxon>Pezizomycotina</taxon>
        <taxon>Leotiomycetes</taxon>
        <taxon>Helotiales</taxon>
        <taxon>Mollisiaceae</taxon>
        <taxon>Phialocephala</taxon>
        <taxon>Phialocephala fortinii species complex</taxon>
    </lineage>
</organism>
<keyword evidence="1" id="KW-0812">Transmembrane</keyword>
<dbReference type="InterPro" id="IPR053018">
    <property type="entry name" value="Elsinochrome_Biosynth-Asso"/>
</dbReference>
<proteinExistence type="predicted"/>
<dbReference type="OrthoDB" id="5427664at2759"/>
<feature type="transmembrane region" description="Helical" evidence="1">
    <location>
        <begin position="328"/>
        <end position="349"/>
    </location>
</feature>
<dbReference type="STRING" id="576137.A0A1L7WYS5"/>
<evidence type="ECO:0000256" key="1">
    <source>
        <dbReference type="SAM" id="Phobius"/>
    </source>
</evidence>
<gene>
    <name evidence="2" type="ORF">PAC_07818</name>
</gene>
<keyword evidence="1" id="KW-0472">Membrane</keyword>
<dbReference type="AlphaFoldDB" id="A0A1L7WYS5"/>
<dbReference type="EMBL" id="FJOG01000011">
    <property type="protein sequence ID" value="CZR57928.1"/>
    <property type="molecule type" value="Genomic_DNA"/>
</dbReference>
<dbReference type="Proteomes" id="UP000184330">
    <property type="component" value="Unassembled WGS sequence"/>
</dbReference>
<keyword evidence="1" id="KW-1133">Transmembrane helix</keyword>
<evidence type="ECO:0000313" key="2">
    <source>
        <dbReference type="EMBL" id="CZR57928.1"/>
    </source>
</evidence>
<protein>
    <submittedName>
        <fullName evidence="2">Uncharacterized protein</fullName>
    </submittedName>
</protein>
<feature type="transmembrane region" description="Helical" evidence="1">
    <location>
        <begin position="179"/>
        <end position="198"/>
    </location>
</feature>
<reference evidence="2 3" key="1">
    <citation type="submission" date="2016-03" db="EMBL/GenBank/DDBJ databases">
        <authorList>
            <person name="Ploux O."/>
        </authorList>
    </citation>
    <scope>NUCLEOTIDE SEQUENCE [LARGE SCALE GENOMIC DNA]</scope>
    <source>
        <strain evidence="2 3">UAMH 11012</strain>
    </source>
</reference>
<accession>A0A1L7WYS5</accession>
<evidence type="ECO:0000313" key="3">
    <source>
        <dbReference type="Proteomes" id="UP000184330"/>
    </source>
</evidence>
<feature type="transmembrane region" description="Helical" evidence="1">
    <location>
        <begin position="134"/>
        <end position="159"/>
    </location>
</feature>
<feature type="transmembrane region" description="Helical" evidence="1">
    <location>
        <begin position="262"/>
        <end position="281"/>
    </location>
</feature>
<dbReference type="PANTHER" id="PTHR37577">
    <property type="entry name" value="INTEGRAL MEMBRANE PROTEIN"/>
    <property type="match status" value="1"/>
</dbReference>
<name>A0A1L7WYS5_9HELO</name>
<feature type="transmembrane region" description="Helical" evidence="1">
    <location>
        <begin position="45"/>
        <end position="66"/>
    </location>
</feature>
<dbReference type="PANTHER" id="PTHR37577:SF1">
    <property type="entry name" value="INTEGRAL MEMBRANE PROTEIN"/>
    <property type="match status" value="1"/>
</dbReference>
<keyword evidence="3" id="KW-1185">Reference proteome</keyword>
<feature type="transmembrane region" description="Helical" evidence="1">
    <location>
        <begin position="210"/>
        <end position="228"/>
    </location>
</feature>